<reference evidence="1 2" key="1">
    <citation type="journal article" date="2015" name="BMC Genomics">
        <title>Comparative genomics and metabolic profiling of the genus Lysobacter.</title>
        <authorList>
            <person name="de Bruijn I."/>
            <person name="Cheng X."/>
            <person name="de Jager V."/>
            <person name="Exposito R.G."/>
            <person name="Watrous J."/>
            <person name="Patel N."/>
            <person name="Postma J."/>
            <person name="Dorrestein P.C."/>
            <person name="Kobayashi D."/>
            <person name="Raaijmakers J.M."/>
        </authorList>
    </citation>
    <scope>NUCLEOTIDE SEQUENCE [LARGE SCALE GENOMIC DNA]</scope>
    <source>
        <strain evidence="1 2">76</strain>
    </source>
</reference>
<accession>A0A0S2F972</accession>
<dbReference type="AlphaFoldDB" id="A0A0S2F972"/>
<keyword evidence="2" id="KW-1185">Reference proteome</keyword>
<evidence type="ECO:0000313" key="2">
    <source>
        <dbReference type="Proteomes" id="UP000060787"/>
    </source>
</evidence>
<proteinExistence type="predicted"/>
<dbReference type="STRING" id="84531.LA76x_1891"/>
<dbReference type="EMBL" id="CP011129">
    <property type="protein sequence ID" value="ALN80035.1"/>
    <property type="molecule type" value="Genomic_DNA"/>
</dbReference>
<dbReference type="Proteomes" id="UP000060787">
    <property type="component" value="Chromosome"/>
</dbReference>
<organism evidence="1 2">
    <name type="scientific">Lysobacter antibioticus</name>
    <dbReference type="NCBI Taxonomy" id="84531"/>
    <lineage>
        <taxon>Bacteria</taxon>
        <taxon>Pseudomonadati</taxon>
        <taxon>Pseudomonadota</taxon>
        <taxon>Gammaproteobacteria</taxon>
        <taxon>Lysobacterales</taxon>
        <taxon>Lysobacteraceae</taxon>
        <taxon>Lysobacter</taxon>
    </lineage>
</organism>
<dbReference type="KEGG" id="lab:LA76x_1891"/>
<dbReference type="PATRIC" id="fig|84531.8.peg.1910"/>
<evidence type="ECO:0000313" key="1">
    <source>
        <dbReference type="EMBL" id="ALN80035.1"/>
    </source>
</evidence>
<protein>
    <submittedName>
        <fullName evidence="1">Uncharacterized protein</fullName>
    </submittedName>
</protein>
<name>A0A0S2F972_LYSAN</name>
<sequence length="64" mass="6879">MAGESVRPKPAGPRSQPLAAVDCAGRRHHFGFDSGVATRFPAPHPSTLVRVAADRAKPPPRRLR</sequence>
<gene>
    <name evidence="1" type="ORF">LA76x_1891</name>
</gene>